<dbReference type="PANTHER" id="PTHR38471">
    <property type="entry name" value="FOUR HELIX BUNDLE PROTEIN"/>
    <property type="match status" value="1"/>
</dbReference>
<reference evidence="1 2" key="1">
    <citation type="submission" date="2018-10" db="EMBL/GenBank/DDBJ databases">
        <title>Genomic Encyclopedia of Archaeal and Bacterial Type Strains, Phase II (KMG-II): from individual species to whole genera.</title>
        <authorList>
            <person name="Goeker M."/>
        </authorList>
    </citation>
    <scope>NUCLEOTIDE SEQUENCE [LARGE SCALE GENOMIC DNA]</scope>
    <source>
        <strain evidence="1 2">DSM 29537</strain>
    </source>
</reference>
<dbReference type="RefSeq" id="WP_121376310.1">
    <property type="nucleotide sequence ID" value="NZ_RBLC01000002.1"/>
</dbReference>
<dbReference type="EMBL" id="RBLC01000002">
    <property type="protein sequence ID" value="RKS23081.1"/>
    <property type="molecule type" value="Genomic_DNA"/>
</dbReference>
<name>A0A495MAF3_9FLAO</name>
<accession>A0A495MAF3</accession>
<dbReference type="OrthoDB" id="285993at2"/>
<keyword evidence="2" id="KW-1185">Reference proteome</keyword>
<dbReference type="NCBIfam" id="TIGR02436">
    <property type="entry name" value="four helix bundle protein"/>
    <property type="match status" value="1"/>
</dbReference>
<dbReference type="InterPro" id="IPR036583">
    <property type="entry name" value="23S_rRNA_IVS_sf"/>
</dbReference>
<protein>
    <submittedName>
        <fullName evidence="1">Four helix bundle protein</fullName>
    </submittedName>
</protein>
<dbReference type="SUPFAM" id="SSF158446">
    <property type="entry name" value="IVS-encoded protein-like"/>
    <property type="match status" value="1"/>
</dbReference>
<sequence length="121" mass="14048">MKNSIIKEKSFLFAVRIVKLYQHISENKKEFILSKQLVRSGTSIGANICEALQGASKKDFSNKMNISLKEAQETEYWLRLLHETHYLSEKEFQSLYEDSVELIKMLTAIVKTSRVNLDKPH</sequence>
<dbReference type="AlphaFoldDB" id="A0A495MAF3"/>
<proteinExistence type="predicted"/>
<evidence type="ECO:0000313" key="1">
    <source>
        <dbReference type="EMBL" id="RKS23081.1"/>
    </source>
</evidence>
<organism evidence="1 2">
    <name type="scientific">Flavobacterium endophyticum</name>
    <dbReference type="NCBI Taxonomy" id="1540163"/>
    <lineage>
        <taxon>Bacteria</taxon>
        <taxon>Pseudomonadati</taxon>
        <taxon>Bacteroidota</taxon>
        <taxon>Flavobacteriia</taxon>
        <taxon>Flavobacteriales</taxon>
        <taxon>Flavobacteriaceae</taxon>
        <taxon>Flavobacterium</taxon>
    </lineage>
</organism>
<gene>
    <name evidence="1" type="ORF">CLV94_1984</name>
</gene>
<comment type="caution">
    <text evidence="1">The sequence shown here is derived from an EMBL/GenBank/DDBJ whole genome shotgun (WGS) entry which is preliminary data.</text>
</comment>
<dbReference type="InterPro" id="IPR012657">
    <property type="entry name" value="23S_rRNA-intervening_sequence"/>
</dbReference>
<dbReference type="Pfam" id="PF05635">
    <property type="entry name" value="23S_rRNA_IVP"/>
    <property type="match status" value="1"/>
</dbReference>
<evidence type="ECO:0000313" key="2">
    <source>
        <dbReference type="Proteomes" id="UP000277579"/>
    </source>
</evidence>
<dbReference type="PANTHER" id="PTHR38471:SF2">
    <property type="entry name" value="FOUR HELIX BUNDLE PROTEIN"/>
    <property type="match status" value="1"/>
</dbReference>
<dbReference type="Gene3D" id="1.20.1440.60">
    <property type="entry name" value="23S rRNA-intervening sequence"/>
    <property type="match status" value="1"/>
</dbReference>
<dbReference type="Proteomes" id="UP000277579">
    <property type="component" value="Unassembled WGS sequence"/>
</dbReference>
<dbReference type="PIRSF" id="PIRSF035652">
    <property type="entry name" value="CHP02436"/>
    <property type="match status" value="1"/>
</dbReference>